<dbReference type="AlphaFoldDB" id="A0A1Y2K8U2"/>
<gene>
    <name evidence="3" type="ORF">MAIT1_03923</name>
</gene>
<feature type="transmembrane region" description="Helical" evidence="2">
    <location>
        <begin position="139"/>
        <end position="158"/>
    </location>
</feature>
<comment type="caution">
    <text evidence="3">The sequence shown here is derived from an EMBL/GenBank/DDBJ whole genome shotgun (WGS) entry which is preliminary data.</text>
</comment>
<feature type="compositionally biased region" description="Basic and acidic residues" evidence="1">
    <location>
        <begin position="262"/>
        <end position="277"/>
    </location>
</feature>
<dbReference type="EMBL" id="LVJN01000015">
    <property type="protein sequence ID" value="OSM07158.1"/>
    <property type="molecule type" value="Genomic_DNA"/>
</dbReference>
<proteinExistence type="predicted"/>
<dbReference type="Proteomes" id="UP000194003">
    <property type="component" value="Unassembled WGS sequence"/>
</dbReference>
<feature type="transmembrane region" description="Helical" evidence="2">
    <location>
        <begin position="32"/>
        <end position="54"/>
    </location>
</feature>
<keyword evidence="4" id="KW-1185">Reference proteome</keyword>
<keyword evidence="2" id="KW-0812">Transmembrane</keyword>
<evidence type="ECO:0000256" key="2">
    <source>
        <dbReference type="SAM" id="Phobius"/>
    </source>
</evidence>
<evidence type="ECO:0000313" key="3">
    <source>
        <dbReference type="EMBL" id="OSM07158.1"/>
    </source>
</evidence>
<protein>
    <recommendedName>
        <fullName evidence="5">DUF3592 domain-containing protein</fullName>
    </recommendedName>
</protein>
<name>A0A1Y2K8U2_9PROT</name>
<dbReference type="RefSeq" id="WP_085441114.1">
    <property type="nucleotide sequence ID" value="NZ_LVJN01000015.1"/>
</dbReference>
<keyword evidence="2" id="KW-1133">Transmembrane helix</keyword>
<organism evidence="3 4">
    <name type="scientific">Magnetofaba australis IT-1</name>
    <dbReference type="NCBI Taxonomy" id="1434232"/>
    <lineage>
        <taxon>Bacteria</taxon>
        <taxon>Pseudomonadati</taxon>
        <taxon>Pseudomonadota</taxon>
        <taxon>Magnetococcia</taxon>
        <taxon>Magnetococcales</taxon>
        <taxon>Magnetococcaceae</taxon>
        <taxon>Magnetofaba</taxon>
    </lineage>
</organism>
<evidence type="ECO:0000256" key="1">
    <source>
        <dbReference type="SAM" id="MobiDB-lite"/>
    </source>
</evidence>
<evidence type="ECO:0000313" key="4">
    <source>
        <dbReference type="Proteomes" id="UP000194003"/>
    </source>
</evidence>
<sequence length="283" mass="30691">MSANSIEQKMERGTAIARRFTIWLTENGKWRLIVGGLLLLLNLPGFVGASLMFVSGPIKSAYLSANGQEVTATVTALEDASSMTVDGKRLKEVSYVYTLDGEECAGSATVNVPGSVRVDGPIAVRGDCWVSAPVKYSRGAFGALLWRALLLGVAAFILRPAVRTVLRKAKLHRDGLYVEARVNSVRPMKNGAMQVDYVYDAPRGSRQIHGVAALANLPDDQLNALRMGATIGVFTHPDKPDISTPSEAFDSHETPLILSAASDERKPRKRYGEDRPRFVSAYA</sequence>
<reference evidence="3 4" key="1">
    <citation type="journal article" date="2016" name="BMC Genomics">
        <title>Combined genomic and structural analyses of a cultured magnetotactic bacterium reveals its niche adaptation to a dynamic environment.</title>
        <authorList>
            <person name="Araujo A.C."/>
            <person name="Morillo V."/>
            <person name="Cypriano J."/>
            <person name="Teixeira L.C."/>
            <person name="Leao P."/>
            <person name="Lyra S."/>
            <person name="Almeida L.G."/>
            <person name="Bazylinski D.A."/>
            <person name="Vasconcellos A.T."/>
            <person name="Abreu F."/>
            <person name="Lins U."/>
        </authorList>
    </citation>
    <scope>NUCLEOTIDE SEQUENCE [LARGE SCALE GENOMIC DNA]</scope>
    <source>
        <strain evidence="3 4">IT-1</strain>
    </source>
</reference>
<accession>A0A1Y2K8U2</accession>
<evidence type="ECO:0008006" key="5">
    <source>
        <dbReference type="Google" id="ProtNLM"/>
    </source>
</evidence>
<feature type="region of interest" description="Disordered" evidence="1">
    <location>
        <begin position="242"/>
        <end position="283"/>
    </location>
</feature>
<dbReference type="STRING" id="1434232.MAIT1_03923"/>
<keyword evidence="2" id="KW-0472">Membrane</keyword>